<dbReference type="PANTHER" id="PTHR11697">
    <property type="entry name" value="GENERAL TRANSCRIPTION FACTOR 2-RELATED ZINC FINGER PROTEIN"/>
    <property type="match status" value="1"/>
</dbReference>
<sequence length="540" mass="61779">MLKSEYRMRLEASIDVARLLLLYGLPFRGHDESESSTNQGLFLGFLQWHGDKHPDVGKVILENAPQNDTLTCPIIQKDIINACAKETLKAIIVDLNGDYFGILVDESKDISHKEQMALVLCYVDKNGEVVERFVGLVHVSDTSACSLKEEIYSLLSDHSLSPSQIRGQGYDGATMSKKHLDVEDFFCHVTNMLNVIGVSFKRRNLLRHLQAEKLEQLLESGEIHTGRGLNQERGLQRPGDTRWGSHFKILDNFIVIFSSIIRVLEVIEHEGSTSNERNQAKYLLSEIITFKFVFMLHLMLKVLAMSNELNKILQKRDQDIVDAVEFLKITKKILQDMRETGWKSLLDDVSSFCHMRDIIIPKMDESYFPGKSKRKSSVSSELLLGMASFNPVNSFANFDKSRIMTLAKCYPNEFDEVQIRDLSYQLDTFIIHMRAGNLKFSNLQGISDLAKALVETNLVETYSYVYLLVKLTLILHVATATMERAFSSMKRIKNEERNNMGDQYLNDCLVCYIERDVFTNISNDVIIDRFQNMKARRGQL</sequence>
<reference evidence="1" key="1">
    <citation type="journal article" date="2014" name="Nat. Commun.">
        <title>The tobacco genome sequence and its comparison with those of tomato and potato.</title>
        <authorList>
            <person name="Sierro N."/>
            <person name="Battey J.N."/>
            <person name="Ouadi S."/>
            <person name="Bakaher N."/>
            <person name="Bovet L."/>
            <person name="Willig A."/>
            <person name="Goepfert S."/>
            <person name="Peitsch M.C."/>
            <person name="Ivanov N.V."/>
        </authorList>
    </citation>
    <scope>NUCLEOTIDE SEQUENCE [LARGE SCALE GENOMIC DNA]</scope>
</reference>
<gene>
    <name evidence="2" type="primary">LOC107825966</name>
</gene>
<dbReference type="InterPro" id="IPR055298">
    <property type="entry name" value="AtLOH3-like"/>
</dbReference>
<dbReference type="GeneID" id="107825966"/>
<dbReference type="InterPro" id="IPR025398">
    <property type="entry name" value="DUF4371"/>
</dbReference>
<dbReference type="SUPFAM" id="SSF53098">
    <property type="entry name" value="Ribonuclease H-like"/>
    <property type="match status" value="1"/>
</dbReference>
<protein>
    <submittedName>
        <fullName evidence="2">Zinc finger MYM-type protein 1-like</fullName>
    </submittedName>
</protein>
<dbReference type="Proteomes" id="UP000790787">
    <property type="component" value="Chromosome 10"/>
</dbReference>
<dbReference type="PaxDb" id="4097-A0A1S4D4P6"/>
<accession>A0A1S4D4P6</accession>
<dbReference type="RefSeq" id="XP_016508382.1">
    <property type="nucleotide sequence ID" value="XM_016652896.1"/>
</dbReference>
<keyword evidence="1" id="KW-1185">Reference proteome</keyword>
<dbReference type="STRING" id="4097.A0A1S4D4P6"/>
<dbReference type="PANTHER" id="PTHR11697:SF230">
    <property type="entry name" value="ZINC FINGER, MYM DOMAIN CONTAINING 1"/>
    <property type="match status" value="1"/>
</dbReference>
<evidence type="ECO:0000313" key="1">
    <source>
        <dbReference type="Proteomes" id="UP000790787"/>
    </source>
</evidence>
<dbReference type="Pfam" id="PF14291">
    <property type="entry name" value="DUF4371"/>
    <property type="match status" value="1"/>
</dbReference>
<evidence type="ECO:0000313" key="2">
    <source>
        <dbReference type="RefSeq" id="XP_016508382.1"/>
    </source>
</evidence>
<organism evidence="1 2">
    <name type="scientific">Nicotiana tabacum</name>
    <name type="common">Common tobacco</name>
    <dbReference type="NCBI Taxonomy" id="4097"/>
    <lineage>
        <taxon>Eukaryota</taxon>
        <taxon>Viridiplantae</taxon>
        <taxon>Streptophyta</taxon>
        <taxon>Embryophyta</taxon>
        <taxon>Tracheophyta</taxon>
        <taxon>Spermatophyta</taxon>
        <taxon>Magnoliopsida</taxon>
        <taxon>eudicotyledons</taxon>
        <taxon>Gunneridae</taxon>
        <taxon>Pentapetalae</taxon>
        <taxon>asterids</taxon>
        <taxon>lamiids</taxon>
        <taxon>Solanales</taxon>
        <taxon>Solanaceae</taxon>
        <taxon>Nicotianoideae</taxon>
        <taxon>Nicotianeae</taxon>
        <taxon>Nicotiana</taxon>
    </lineage>
</organism>
<reference evidence="2" key="2">
    <citation type="submission" date="2025-08" db="UniProtKB">
        <authorList>
            <consortium name="RefSeq"/>
        </authorList>
    </citation>
    <scope>IDENTIFICATION</scope>
</reference>
<dbReference type="InterPro" id="IPR012337">
    <property type="entry name" value="RNaseH-like_sf"/>
</dbReference>
<proteinExistence type="predicted"/>
<dbReference type="OrthoDB" id="1705400at2759"/>
<name>A0A1S4D4P6_TOBAC</name>
<dbReference type="AlphaFoldDB" id="A0A1S4D4P6"/>
<dbReference type="KEGG" id="nta:107825966"/>